<evidence type="ECO:0000256" key="6">
    <source>
        <dbReference type="SAM" id="Phobius"/>
    </source>
</evidence>
<dbReference type="PIRSF" id="PIRSF006060">
    <property type="entry name" value="AA_transporter"/>
    <property type="match status" value="1"/>
</dbReference>
<feature type="transmembrane region" description="Helical" evidence="6">
    <location>
        <begin position="230"/>
        <end position="250"/>
    </location>
</feature>
<evidence type="ECO:0000259" key="7">
    <source>
        <dbReference type="Pfam" id="PF00324"/>
    </source>
</evidence>
<feature type="transmembrane region" description="Helical" evidence="6">
    <location>
        <begin position="116"/>
        <end position="145"/>
    </location>
</feature>
<dbReference type="GO" id="GO:0055085">
    <property type="term" value="P:transmembrane transport"/>
    <property type="evidence" value="ECO:0007669"/>
    <property type="project" value="InterPro"/>
</dbReference>
<gene>
    <name evidence="8" type="ORF">FBT96_17825</name>
</gene>
<dbReference type="EMBL" id="SWJZ01000100">
    <property type="protein sequence ID" value="TKD14535.1"/>
    <property type="molecule type" value="Genomic_DNA"/>
</dbReference>
<dbReference type="InterPro" id="IPR004841">
    <property type="entry name" value="AA-permease/SLC12A_dom"/>
</dbReference>
<dbReference type="PANTHER" id="PTHR42770">
    <property type="entry name" value="AMINO ACID TRANSPORTER-RELATED"/>
    <property type="match status" value="1"/>
</dbReference>
<accession>A0A4V5PQU1</accession>
<evidence type="ECO:0000256" key="5">
    <source>
        <dbReference type="SAM" id="MobiDB-lite"/>
    </source>
</evidence>
<feature type="transmembrane region" description="Helical" evidence="6">
    <location>
        <begin position="389"/>
        <end position="415"/>
    </location>
</feature>
<dbReference type="InterPro" id="IPR050367">
    <property type="entry name" value="APC_superfamily"/>
</dbReference>
<evidence type="ECO:0000313" key="8">
    <source>
        <dbReference type="EMBL" id="TKD14535.1"/>
    </source>
</evidence>
<evidence type="ECO:0000256" key="3">
    <source>
        <dbReference type="ARBA" id="ARBA00022989"/>
    </source>
</evidence>
<name>A0A4V5PQU1_RHOCA</name>
<reference evidence="8 9" key="1">
    <citation type="submission" date="2019-04" db="EMBL/GenBank/DDBJ databases">
        <title>Draft Whole-Genome sequence of the purple photosynthetic bacterium Rhodobacter capsulatus SP108 with an indigenous class A beta-lactamase.</title>
        <authorList>
            <person name="Robertson S."/>
            <person name="Meyer T.E."/>
            <person name="Kyndt J.A."/>
        </authorList>
    </citation>
    <scope>NUCLEOTIDE SEQUENCE [LARGE SCALE GENOMIC DNA]</scope>
    <source>
        <strain evidence="8 9">SP108</strain>
    </source>
</reference>
<comment type="caution">
    <text evidence="8">The sequence shown here is derived from an EMBL/GenBank/DDBJ whole genome shotgun (WGS) entry which is preliminary data.</text>
</comment>
<dbReference type="PANTHER" id="PTHR42770:SF7">
    <property type="entry name" value="MEMBRANE PROTEIN"/>
    <property type="match status" value="1"/>
</dbReference>
<feature type="transmembrane region" description="Helical" evidence="6">
    <location>
        <begin position="314"/>
        <end position="341"/>
    </location>
</feature>
<dbReference type="Pfam" id="PF00324">
    <property type="entry name" value="AA_permease"/>
    <property type="match status" value="1"/>
</dbReference>
<evidence type="ECO:0000256" key="2">
    <source>
        <dbReference type="ARBA" id="ARBA00022692"/>
    </source>
</evidence>
<feature type="transmembrane region" description="Helical" evidence="6">
    <location>
        <begin position="188"/>
        <end position="210"/>
    </location>
</feature>
<dbReference type="OrthoDB" id="7065842at2"/>
<evidence type="ECO:0000256" key="4">
    <source>
        <dbReference type="ARBA" id="ARBA00023136"/>
    </source>
</evidence>
<feature type="region of interest" description="Disordered" evidence="5">
    <location>
        <begin position="1"/>
        <end position="22"/>
    </location>
</feature>
<feature type="transmembrane region" description="Helical" evidence="6">
    <location>
        <begin position="362"/>
        <end position="383"/>
    </location>
</feature>
<evidence type="ECO:0000256" key="1">
    <source>
        <dbReference type="ARBA" id="ARBA00004141"/>
    </source>
</evidence>
<feature type="transmembrane region" description="Helical" evidence="6">
    <location>
        <begin position="455"/>
        <end position="474"/>
    </location>
</feature>
<feature type="transmembrane region" description="Helical" evidence="6">
    <location>
        <begin position="262"/>
        <end position="285"/>
    </location>
</feature>
<comment type="subcellular location">
    <subcellularLocation>
        <location evidence="1">Membrane</location>
        <topology evidence="1">Multi-pass membrane protein</topology>
    </subcellularLocation>
</comment>
<dbReference type="AlphaFoldDB" id="A0A4V5PQU1"/>
<sequence>MGGSLRLSPQHPPSPTTFPAWTGPMTSLERSSGALKRDHLSFLDVVAQAVGTIAPSGTPAFVILGVFATAGNGTWLAYLFATLALLVLSFTITAFSSRSASPGALYAFAGQGLGPFWGTVAGWSLVIAYLFTAAAVVAGSVSYALEVLHLAFGDFDTHLPAVLLSALAIGLAFAIAWRSIRLSTRLSLTLEAITVGAVLIVLGVALWQGAAGADPAQLTLQGVESEDLRLGLVLAFFSFVGFESATVLGHEAKDPLRVIPRSVITTVLATGLFFTVSAYVLVAAFQGEVTGLGGIDAPLSALAARLGLGVLGPVIAAGVSASFFASALASINAGARVIYLLSRHGIIHGRAGDAHDVHETPHVAVAISALVVALLSLPLTLAGNGLLDIFAWLGTIATLGFLAAYILVAIGAPVFLARRGELRPHHVAISVASVGLLSLPLIGLLYPVPPAPFNLLPYAFLGLLGLGVGHFLWLRWSNPDVLRLIEDDLETATQAVPAE</sequence>
<feature type="transmembrane region" description="Helical" evidence="6">
    <location>
        <begin position="45"/>
        <end position="69"/>
    </location>
</feature>
<feature type="domain" description="Amino acid permease/ SLC12A" evidence="7">
    <location>
        <begin position="45"/>
        <end position="415"/>
    </location>
</feature>
<protein>
    <submittedName>
        <fullName evidence="8">APC family permease</fullName>
    </submittedName>
</protein>
<dbReference type="Proteomes" id="UP000310597">
    <property type="component" value="Unassembled WGS sequence"/>
</dbReference>
<dbReference type="GO" id="GO:0016020">
    <property type="term" value="C:membrane"/>
    <property type="evidence" value="ECO:0007669"/>
    <property type="project" value="UniProtKB-SubCell"/>
</dbReference>
<organism evidence="8 9">
    <name type="scientific">Rhodobacter capsulatus</name>
    <name type="common">Rhodopseudomonas capsulata</name>
    <dbReference type="NCBI Taxonomy" id="1061"/>
    <lineage>
        <taxon>Bacteria</taxon>
        <taxon>Pseudomonadati</taxon>
        <taxon>Pseudomonadota</taxon>
        <taxon>Alphaproteobacteria</taxon>
        <taxon>Rhodobacterales</taxon>
        <taxon>Rhodobacter group</taxon>
        <taxon>Rhodobacter</taxon>
    </lineage>
</organism>
<keyword evidence="3 6" id="KW-1133">Transmembrane helix</keyword>
<keyword evidence="2 6" id="KW-0812">Transmembrane</keyword>
<keyword evidence="4 6" id="KW-0472">Membrane</keyword>
<feature type="transmembrane region" description="Helical" evidence="6">
    <location>
        <begin position="75"/>
        <end position="95"/>
    </location>
</feature>
<evidence type="ECO:0000313" key="9">
    <source>
        <dbReference type="Proteomes" id="UP000310597"/>
    </source>
</evidence>
<dbReference type="Gene3D" id="1.20.1740.10">
    <property type="entry name" value="Amino acid/polyamine transporter I"/>
    <property type="match status" value="1"/>
</dbReference>
<feature type="transmembrane region" description="Helical" evidence="6">
    <location>
        <begin position="427"/>
        <end position="449"/>
    </location>
</feature>
<proteinExistence type="predicted"/>
<feature type="transmembrane region" description="Helical" evidence="6">
    <location>
        <begin position="157"/>
        <end position="176"/>
    </location>
</feature>